<dbReference type="NCBIfam" id="NF041636">
    <property type="entry name" value="slam_lipo"/>
    <property type="match status" value="1"/>
</dbReference>
<evidence type="ECO:0008006" key="6">
    <source>
        <dbReference type="Google" id="ProtNLM"/>
    </source>
</evidence>
<dbReference type="AlphaFoldDB" id="A0AA36UJA6"/>
<protein>
    <recommendedName>
        <fullName evidence="6">Transferrin-binding protein B C-lobe/N-lobe beta barrel domain-containing protein</fullName>
    </recommendedName>
</protein>
<gene>
    <name evidence="2" type="ORF">HMPREF9418_1707</name>
    <name evidence="3" type="ORF">MON40_06745</name>
</gene>
<dbReference type="Proteomes" id="UP000829455">
    <property type="component" value="Chromosome"/>
</dbReference>
<keyword evidence="5" id="KW-1185">Reference proteome</keyword>
<feature type="signal peptide" evidence="1">
    <location>
        <begin position="1"/>
        <end position="20"/>
    </location>
</feature>
<organism evidence="2 4">
    <name type="scientific">Neisseria macacae ATCC 33926</name>
    <dbReference type="NCBI Taxonomy" id="997348"/>
    <lineage>
        <taxon>Bacteria</taxon>
        <taxon>Pseudomonadati</taxon>
        <taxon>Pseudomonadota</taxon>
        <taxon>Betaproteobacteria</taxon>
        <taxon>Neisseriales</taxon>
        <taxon>Neisseriaceae</taxon>
        <taxon>Neisseria</taxon>
    </lineage>
</organism>
<reference evidence="2 4" key="1">
    <citation type="submission" date="2011-05" db="EMBL/GenBank/DDBJ databases">
        <authorList>
            <person name="Muzny D."/>
            <person name="Qin X."/>
            <person name="Deng J."/>
            <person name="Jiang H."/>
            <person name="Liu Y."/>
            <person name="Qu J."/>
            <person name="Song X.-Z."/>
            <person name="Zhang L."/>
            <person name="Thornton R."/>
            <person name="Coyle M."/>
            <person name="Francisco L."/>
            <person name="Jackson L."/>
            <person name="Javaid M."/>
            <person name="Korchina V."/>
            <person name="Kovar C."/>
            <person name="Mata R."/>
            <person name="Mathew T."/>
            <person name="Ngo R."/>
            <person name="Nguyen L."/>
            <person name="Nguyen N."/>
            <person name="Okwuonu G."/>
            <person name="Ongeri F."/>
            <person name="Pham C."/>
            <person name="Simmons D."/>
            <person name="Wilczek-Boney K."/>
            <person name="Hale W."/>
            <person name="Jakkamsetti A."/>
            <person name="Pham P."/>
            <person name="Ruth R."/>
            <person name="San Lucas F."/>
            <person name="Warren J."/>
            <person name="Zhang J."/>
            <person name="Zhao Z."/>
            <person name="Zhou C."/>
            <person name="Zhu D."/>
            <person name="Lee S."/>
            <person name="Bess C."/>
            <person name="Blankenburg K."/>
            <person name="Forbes L."/>
            <person name="Fu Q."/>
            <person name="Gubbala S."/>
            <person name="Hirani K."/>
            <person name="Jayaseelan J.C."/>
            <person name="Lara F."/>
            <person name="Munidasa M."/>
            <person name="Palculict T."/>
            <person name="Patil S."/>
            <person name="Pu L.-L."/>
            <person name="Saada N."/>
            <person name="Tang L."/>
            <person name="Weissenberger G."/>
            <person name="Zhu Y."/>
            <person name="Hemphill L."/>
            <person name="Shang Y."/>
            <person name="Youmans B."/>
            <person name="Ayvaz T."/>
            <person name="Ross M."/>
            <person name="Santibanez J."/>
            <person name="Aqrawi P."/>
            <person name="Gross S."/>
            <person name="Joshi V."/>
            <person name="Fowler G."/>
            <person name="Nazareth L."/>
            <person name="Reid J."/>
            <person name="Worley K."/>
            <person name="Petrosino J."/>
            <person name="Highlander S."/>
            <person name="Gibbs R."/>
        </authorList>
    </citation>
    <scope>NUCLEOTIDE SEQUENCE [LARGE SCALE GENOMIC DNA]</scope>
    <source>
        <strain evidence="2 4">ATCC 33926</strain>
    </source>
</reference>
<evidence type="ECO:0000313" key="5">
    <source>
        <dbReference type="Proteomes" id="UP000829455"/>
    </source>
</evidence>
<evidence type="ECO:0000313" key="3">
    <source>
        <dbReference type="EMBL" id="UNV86172.1"/>
    </source>
</evidence>
<evidence type="ECO:0000313" key="4">
    <source>
        <dbReference type="Proteomes" id="UP000004982"/>
    </source>
</evidence>
<dbReference type="EMBL" id="CP094241">
    <property type="protein sequence ID" value="UNV86172.1"/>
    <property type="molecule type" value="Genomic_DNA"/>
</dbReference>
<accession>A0AA36UJA6</accession>
<proteinExistence type="predicted"/>
<feature type="chain" id="PRO_5041325513" description="Transferrin-binding protein B C-lobe/N-lobe beta barrel domain-containing protein" evidence="1">
    <location>
        <begin position="21"/>
        <end position="308"/>
    </location>
</feature>
<name>A0AA36UJA6_9NEIS</name>
<dbReference type="RefSeq" id="WP_003778619.1">
    <property type="nucleotide sequence ID" value="NZ_CP094241.1"/>
</dbReference>
<keyword evidence="1" id="KW-0732">Signal</keyword>
<dbReference type="Proteomes" id="UP000004982">
    <property type="component" value="Unassembled WGS sequence"/>
</dbReference>
<evidence type="ECO:0000256" key="1">
    <source>
        <dbReference type="SAM" id="SignalP"/>
    </source>
</evidence>
<dbReference type="InterPro" id="IPR054843">
    <property type="entry name" value="Slam_hemophilin_C"/>
</dbReference>
<dbReference type="EMBL" id="AFQE01000083">
    <property type="protein sequence ID" value="EGQ76611.1"/>
    <property type="molecule type" value="Genomic_DNA"/>
</dbReference>
<reference evidence="3 5" key="2">
    <citation type="submission" date="2022-03" db="EMBL/GenBank/DDBJ databases">
        <title>Genome sequencing of Neisseria macacae.</title>
        <authorList>
            <person name="Baek M.-G."/>
        </authorList>
    </citation>
    <scope>NUCLEOTIDE SEQUENCE [LARGE SCALE GENOMIC DNA]</scope>
    <source>
        <strain evidence="3 5">ATCC 33926</strain>
    </source>
</reference>
<sequence>MKLKLLVTALAWIVSATVHATPSGDSSNESTVETRLPSTVLPFGAGKAALRINKGAIRINIGNGPVKYINKVHTNKPINGNNYNVSVNGKTNPKYLTPAIVPLGNLIPIPSLRDAKIGQTWYEKRGTNIDVYSVRRMAKAGTLPEFGGLVIGQVKNLPDGSGVYFGEWAPRKGGTVPDNDTNLNMADARRTVWYAGDNPTGRTQGLATATYDVVGINKHTPGANDFYRGTVTAKFGTTTQGTMGGQIARGADRISFDKAKIDNTKGTFADTAQGMKGQFYGKGAAAMAGIATRKAGAADDVAFGGRKR</sequence>
<evidence type="ECO:0000313" key="2">
    <source>
        <dbReference type="EMBL" id="EGQ76611.1"/>
    </source>
</evidence>